<evidence type="ECO:0000313" key="1">
    <source>
        <dbReference type="EMBL" id="OWZ13351.1"/>
    </source>
</evidence>
<dbReference type="OrthoDB" id="10057959at2759"/>
<proteinExistence type="predicted"/>
<name>A0A225W6H2_9STRA</name>
<dbReference type="AlphaFoldDB" id="A0A225W6H2"/>
<gene>
    <name evidence="1" type="ORF">PHMEG_00013339</name>
</gene>
<comment type="caution">
    <text evidence="1">The sequence shown here is derived from an EMBL/GenBank/DDBJ whole genome shotgun (WGS) entry which is preliminary data.</text>
</comment>
<accession>A0A225W6H2</accession>
<keyword evidence="2" id="KW-1185">Reference proteome</keyword>
<sequence length="102" mass="11875">MRRDLLLGIRSALTLHPMDTVPEEVKLRDPLWHCRSILNNILKKFFLFAPDKYAVIFYALVVWKTLYVHGLFDNGSGNTRAEGHLDRYTAIFPEMKRPMAGR</sequence>
<evidence type="ECO:0000313" key="2">
    <source>
        <dbReference type="Proteomes" id="UP000198211"/>
    </source>
</evidence>
<dbReference type="Proteomes" id="UP000198211">
    <property type="component" value="Unassembled WGS sequence"/>
</dbReference>
<reference evidence="2" key="1">
    <citation type="submission" date="2017-03" db="EMBL/GenBank/DDBJ databases">
        <title>Phytopthora megakarya and P. palmivora, two closely related causual agents of cacao black pod achieved similar genome size and gene model numbers by different mechanisms.</title>
        <authorList>
            <person name="Ali S."/>
            <person name="Shao J."/>
            <person name="Larry D.J."/>
            <person name="Kronmiller B."/>
            <person name="Shen D."/>
            <person name="Strem M.D."/>
            <person name="Melnick R.L."/>
            <person name="Guiltinan M.J."/>
            <person name="Tyler B.M."/>
            <person name="Meinhardt L.W."/>
            <person name="Bailey B.A."/>
        </authorList>
    </citation>
    <scope>NUCLEOTIDE SEQUENCE [LARGE SCALE GENOMIC DNA]</scope>
    <source>
        <strain evidence="2">zdho120</strain>
    </source>
</reference>
<dbReference type="EMBL" id="NBNE01001603">
    <property type="protein sequence ID" value="OWZ13351.1"/>
    <property type="molecule type" value="Genomic_DNA"/>
</dbReference>
<organism evidence="1 2">
    <name type="scientific">Phytophthora megakarya</name>
    <dbReference type="NCBI Taxonomy" id="4795"/>
    <lineage>
        <taxon>Eukaryota</taxon>
        <taxon>Sar</taxon>
        <taxon>Stramenopiles</taxon>
        <taxon>Oomycota</taxon>
        <taxon>Peronosporomycetes</taxon>
        <taxon>Peronosporales</taxon>
        <taxon>Peronosporaceae</taxon>
        <taxon>Phytophthora</taxon>
    </lineage>
</organism>
<protein>
    <submittedName>
        <fullName evidence="1">Uncharacterized protein</fullName>
    </submittedName>
</protein>